<evidence type="ECO:0000313" key="3">
    <source>
        <dbReference type="Proteomes" id="UP000718630"/>
    </source>
</evidence>
<proteinExistence type="predicted"/>
<dbReference type="Pfam" id="PF13787">
    <property type="entry name" value="HXXEE"/>
    <property type="match status" value="1"/>
</dbReference>
<comment type="caution">
    <text evidence="2">The sequence shown here is derived from an EMBL/GenBank/DDBJ whole genome shotgun (WGS) entry which is preliminary data.</text>
</comment>
<keyword evidence="1" id="KW-1133">Transmembrane helix</keyword>
<dbReference type="EMBL" id="JABZFZ010000313">
    <property type="protein sequence ID" value="MBF0940424.1"/>
    <property type="molecule type" value="Genomic_DNA"/>
</dbReference>
<protein>
    <submittedName>
        <fullName evidence="2">HXXEE domain-containing protein</fullName>
    </submittedName>
</protein>
<reference evidence="2" key="1">
    <citation type="submission" date="2020-04" db="EMBL/GenBank/DDBJ databases">
        <title>Deep metagenomics examines the oral microbiome during advanced dental caries in children, revealing novel taxa and co-occurrences with host molecules.</title>
        <authorList>
            <person name="Baker J.L."/>
            <person name="Morton J.T."/>
            <person name="Dinis M."/>
            <person name="Alvarez R."/>
            <person name="Tran N.C."/>
            <person name="Knight R."/>
            <person name="Edlund A."/>
        </authorList>
    </citation>
    <scope>NUCLEOTIDE SEQUENCE</scope>
    <source>
        <strain evidence="2">JCVI_32_bin.64</strain>
    </source>
</reference>
<dbReference type="Proteomes" id="UP000718630">
    <property type="component" value="Unassembled WGS sequence"/>
</dbReference>
<evidence type="ECO:0000313" key="2">
    <source>
        <dbReference type="EMBL" id="MBF0940424.1"/>
    </source>
</evidence>
<sequence>MNANDRAWALTAALIGVHQGEELLLPVADWLDRVGSSGWAGLDAHVRSSPLAGRDPWARAGTVAVQGAALCALYLATRRSARATRAATSALTLGWAAAFCMHIAVSARTRSFMPGTATSVVPGLPGALLVLRRIRATRSR</sequence>
<name>A0A929N460_9ACTO</name>
<keyword evidence="1" id="KW-0472">Membrane</keyword>
<feature type="transmembrane region" description="Helical" evidence="1">
    <location>
        <begin position="87"/>
        <end position="105"/>
    </location>
</feature>
<keyword evidence="1" id="KW-0812">Transmembrane</keyword>
<dbReference type="InterPro" id="IPR025671">
    <property type="entry name" value="HXXEE"/>
</dbReference>
<evidence type="ECO:0000256" key="1">
    <source>
        <dbReference type="SAM" id="Phobius"/>
    </source>
</evidence>
<dbReference type="AlphaFoldDB" id="A0A929N460"/>
<organism evidence="2 3">
    <name type="scientific">Schaalia georgiae</name>
    <dbReference type="NCBI Taxonomy" id="52768"/>
    <lineage>
        <taxon>Bacteria</taxon>
        <taxon>Bacillati</taxon>
        <taxon>Actinomycetota</taxon>
        <taxon>Actinomycetes</taxon>
        <taxon>Actinomycetales</taxon>
        <taxon>Actinomycetaceae</taxon>
        <taxon>Schaalia</taxon>
    </lineage>
</organism>
<feature type="transmembrane region" description="Helical" evidence="1">
    <location>
        <begin position="111"/>
        <end position="131"/>
    </location>
</feature>
<accession>A0A929N460</accession>
<gene>
    <name evidence="2" type="ORF">HXK03_06060</name>
</gene>